<reference evidence="7" key="1">
    <citation type="submission" date="2019-11" db="EMBL/GenBank/DDBJ databases">
        <title>Leishmania tarentolae CDS.</title>
        <authorList>
            <person name="Goto Y."/>
            <person name="Yamagishi J."/>
        </authorList>
    </citation>
    <scope>NUCLEOTIDE SEQUENCE [LARGE SCALE GENOMIC DNA]</scope>
    <source>
        <strain evidence="7">Parrot Tar II</strain>
    </source>
</reference>
<comment type="subcellular location">
    <subcellularLocation>
        <location evidence="1">Cytoplasm</location>
        <location evidence="1">Cytoskeleton</location>
    </subcellularLocation>
</comment>
<feature type="region of interest" description="Disordered" evidence="5">
    <location>
        <begin position="1431"/>
        <end position="1453"/>
    </location>
</feature>
<sequence length="2618" mass="282978">MINEGCLVVLPSAHSDDEPRSYGSHCNSQRVVSAKPPAPFLPSGIAHRSAPSTLATAPGTQVSVLNLVTALPLLLTLDRSHYTATLDNAEESLLDTFTEPAARCHGCFGPLSWRTVTTDAATAAVRGVLYARGTPSWQAKRRRLRRLALDSFFRSTVSARISLRRERSPGGGDGVREALVQLLLHTRAVMSEISPTQAHLVDLFASQITCGVQDGGATVEGASRAATGKVADERNDARRGQTLGSSRQACTQHGIMKRGVSASTSVAAAPCHAHEVTSTAASATVAEQLLYIILRTSIAANTPRRRSVVHSDNTPALVAEGLHTPSPQVSDSATALASTPSSTASSSAVDSLTRKKPRRDNFERANPTNLSLENGQSIYRYFNNAGGASPPSALPYQPYCWLAPSTVALVERSQALRRHQRWTCDLDPVIQATVAREGLSTHNSHLLTGVGTRSTAVASMLDSMRSSWAPLPGMADSGDAAALTALLRGNGLTFATASPSASAALSVVHGVGPAQHSCNFQWGQTTRSGEDAAIEALFSVNGNGHVDSRRDGKDSIPGSERAQQTRTRETDAAAAGLPACRIPFVSCLPLYNEVVYAQVHLTLHWCTAGLADPFGLTDIDNTAGPNLPVLRVRNEFYIRQSSINDGSGTTTGAAAISGLASLLEWGCYYGTLLRRLHRLCDVSDAVTLRGTLGSYGRCAMNTLRFLLWLLQRQIGELGYQAGGPHRLSFAELLTAYQRLQRAVVQVEVLAAFFGVPPAAAAPGTSQSVPTASEAWDPIEVLQERCSSALLLSRLYECFTARHADALGQHGSAATHYHELQQEQLVELLASLSKEDDEMLLPSNTWIGDADQKRQKMRSALAALESGTASPSVKFSPTDIGDKYAAWEQHRKDMLSYSIDSIGILLRSTLRPLNAMVHRWLTAGELVDPYDEFFVVPSHGQTHSGFTLEPSPQRLPAFLSVAAATDLLHAGVSLRVLRAAATHVVLSAQKETRLLEGMAEMNEAAAEDYVGKLIDTQTLRRAIEQFIEKLVHGAPIANAVHDMGRSATSTNDEGEDTDATPIPLPPRVDVLSSYGAINWWKEHYQACTRILLEIVEEAANPEEADGEEGSGEAAPDPSLWLQVDEKEGLCSAEGAPSAENETKDGVAPSETHADDAELSLSCPTAAPAARGDHRCDRFSHTTAHFPSNESNEVPSYITIFINSDDDEDRGAHSERGRAAGGRQEADTVSLAASSLRSSTASTTSVLGLRRIAGSRFSTGTTATSTASSRGTMALYGAITEELRQVSLIEQQTEADLGQSRHALRAEFDAQLWRRRREGRLSDWKTQRLALRLQRVRAMEGIVEELRDMYMIRAVGHTEVQGSASRLIEEAVDLHPSSNEKEGTEQRVADQEASRPTPEMAEMRVVVPLSQLPPPRAAPPVILYAVAADGDGMTGGRRGSRAFPNRSRRTSFAANTTIVEVPATGDRDKRRLYGQQRRSCSANILRASNWPRTSGSPSQSAGTARRPSAAAAGAGGVTFIDPLSTGAGVQQSEGDGAGIGIIRHLRDVAPAALSKFGVVAERGPVEPAQSAIAVVGVPSAPTSLHMPPSKSSQQRCEQVELTMSRGHVDMAAEIAAEGTHAAAVRRDELGYAHPDALFRVADINDDEFLLMRTGPKSYARFETEEAARAQLAERQAQLAACTVDDPDYLLQLTAAATAAAVEADLCCGSPKDSTALSNSSLSAQRCSYPLAKAQCDDAGRDDDAEEDVHVFDSEVHVRKNTAMSPELDSAWQQDDPHRGWCEAKGAMAKLGTTRKSFTDELWSWSVTEAHRWYFDTLFPLHHVLTGAEVDRTLIVDVALTCDEAEAMQCCSGYYRALGQYTAGFLTHKALQLTLLPPYGSLYRLTTQFLDVCLLQKAPIAVRLMDVWITLVDAALELIAEAEEATMMQRIISGETQLSVLETLTDTRHGLSVTGALSSLNAAFQHEWATCVTNGESTVKLEWRLMSSGGEGHERLSSAAEALGSDAGFTEGNDVAEEGAPLVFRASRLSHQQTALSKGNTEKKSKKSSPIQSFLASLSLTAASPWCSGAWLLPDYTLYCTGAIFRTLLFWKSAERIVLHAWRAGMEIGISSVFFFCTTVRQVLLSSLQETLWARLAELTAAYRESLQFEAGVLYTYRSLDSFTIDYAAFLRECEFYTLCGPQFQCRVHPVLQAMVDAVDEAESALRFAQVSIRVARRQCMATFRSMVSSDSGSDSGSDSDGSTGSDLCRRTRGRPTAVPAPRHAFTPSRWSRQARKEQSVEKAQTGGSAARASPWYLQPLEDALARHSDPSLPEATSRRLTCVDASGAESEVDVDTACTPCRRAEKGRKQKTAKAELSPSSAPSSATTARSITPVLDKPLLAMVGTADSSKQNHHENDSASTAKSDKRRRRGVSQPVGFRQPNTTAAASAAPTIMTPRASATAQRSQTPKCSRSADVTIQQSPAPSEASSKMATSGVKTATPAMKRPRHGRHQQKRTSSGERKERRCKLRAIAEQRIKEKVDHQRRLVRDMVSRQLRRFAWLTQSLRNALAEVMEEEDIQSMENENIDTAAAATAKNDGASLKSIKDLHKAQRQHMKRNDYISTILRKLDTLIEVMAAQV</sequence>
<feature type="compositionally biased region" description="Basic residues" evidence="5">
    <location>
        <begin position="2483"/>
        <end position="2493"/>
    </location>
</feature>
<dbReference type="OrthoDB" id="5860513at2759"/>
<keyword evidence="3" id="KW-0493">Microtubule</keyword>
<accession>A0A640L0H1</accession>
<evidence type="ECO:0000256" key="1">
    <source>
        <dbReference type="ARBA" id="ARBA00004245"/>
    </source>
</evidence>
<feature type="region of interest" description="Disordered" evidence="5">
    <location>
        <begin position="1373"/>
        <end position="1395"/>
    </location>
</feature>
<name>A0A640L0H1_LEITA</name>
<evidence type="ECO:0000256" key="2">
    <source>
        <dbReference type="ARBA" id="ARBA00022490"/>
    </source>
</evidence>
<dbReference type="GO" id="GO:0051225">
    <property type="term" value="P:spindle assembly"/>
    <property type="evidence" value="ECO:0007669"/>
    <property type="project" value="TreeGrafter"/>
</dbReference>
<organism evidence="7 8">
    <name type="scientific">Leishmania tarentolae</name>
    <name type="common">Sauroleishmania tarentolae</name>
    <dbReference type="NCBI Taxonomy" id="5689"/>
    <lineage>
        <taxon>Eukaryota</taxon>
        <taxon>Discoba</taxon>
        <taxon>Euglenozoa</taxon>
        <taxon>Kinetoplastea</taxon>
        <taxon>Metakinetoplastina</taxon>
        <taxon>Trypanosomatida</taxon>
        <taxon>Trypanosomatidae</taxon>
        <taxon>Leishmaniinae</taxon>
        <taxon>Leishmania</taxon>
        <taxon>lizard Leishmania</taxon>
    </lineage>
</organism>
<feature type="region of interest" description="Disordered" evidence="5">
    <location>
        <begin position="1128"/>
        <end position="1156"/>
    </location>
</feature>
<feature type="compositionally biased region" description="Low complexity" evidence="5">
    <location>
        <begin position="2226"/>
        <end position="2244"/>
    </location>
</feature>
<dbReference type="VEuPathDB" id="TriTrypDB:LtaPh_3622700"/>
<dbReference type="GO" id="GO:0000278">
    <property type="term" value="P:mitotic cell cycle"/>
    <property type="evidence" value="ECO:0007669"/>
    <property type="project" value="TreeGrafter"/>
</dbReference>
<dbReference type="GO" id="GO:0043015">
    <property type="term" value="F:gamma-tubulin binding"/>
    <property type="evidence" value="ECO:0007669"/>
    <property type="project" value="InterPro"/>
</dbReference>
<dbReference type="InterPro" id="IPR007259">
    <property type="entry name" value="GCP"/>
</dbReference>
<feature type="compositionally biased region" description="Low complexity" evidence="5">
    <location>
        <begin position="2356"/>
        <end position="2372"/>
    </location>
</feature>
<feature type="compositionally biased region" description="Basic and acidic residues" evidence="5">
    <location>
        <begin position="1373"/>
        <end position="1391"/>
    </location>
</feature>
<dbReference type="PANTHER" id="PTHR19302">
    <property type="entry name" value="GAMMA TUBULIN COMPLEX PROTEIN"/>
    <property type="match status" value="1"/>
</dbReference>
<dbReference type="GO" id="GO:0005874">
    <property type="term" value="C:microtubule"/>
    <property type="evidence" value="ECO:0007669"/>
    <property type="project" value="UniProtKB-KW"/>
</dbReference>
<keyword evidence="4" id="KW-0206">Cytoskeleton</keyword>
<evidence type="ECO:0000256" key="5">
    <source>
        <dbReference type="SAM" id="MobiDB-lite"/>
    </source>
</evidence>
<dbReference type="GO" id="GO:0000922">
    <property type="term" value="C:spindle pole"/>
    <property type="evidence" value="ECO:0007669"/>
    <property type="project" value="InterPro"/>
</dbReference>
<protein>
    <recommendedName>
        <fullName evidence="6">Gamma tubulin complex component protein N-terminal domain-containing protein</fullName>
    </recommendedName>
</protein>
<dbReference type="GO" id="GO:0000930">
    <property type="term" value="C:gamma-tubulin complex"/>
    <property type="evidence" value="ECO:0007669"/>
    <property type="project" value="TreeGrafter"/>
</dbReference>
<feature type="region of interest" description="Disordered" evidence="5">
    <location>
        <begin position="545"/>
        <end position="570"/>
    </location>
</feature>
<feature type="region of interest" description="Disordered" evidence="5">
    <location>
        <begin position="2342"/>
        <end position="2372"/>
    </location>
</feature>
<dbReference type="GO" id="GO:0051321">
    <property type="term" value="P:meiotic cell cycle"/>
    <property type="evidence" value="ECO:0007669"/>
    <property type="project" value="TreeGrafter"/>
</dbReference>
<gene>
    <name evidence="7" type="ORF">LtaPh_3622700</name>
</gene>
<comment type="caution">
    <text evidence="7">The sequence shown here is derived from an EMBL/GenBank/DDBJ whole genome shotgun (WGS) entry which is preliminary data.</text>
</comment>
<dbReference type="InterPro" id="IPR041470">
    <property type="entry name" value="GCP_N"/>
</dbReference>
<feature type="region of interest" description="Disordered" evidence="5">
    <location>
        <begin position="1481"/>
        <end position="1507"/>
    </location>
</feature>
<dbReference type="GO" id="GO:0051011">
    <property type="term" value="F:microtubule minus-end binding"/>
    <property type="evidence" value="ECO:0007669"/>
    <property type="project" value="TreeGrafter"/>
</dbReference>
<proteinExistence type="predicted"/>
<feature type="compositionally biased region" description="Polar residues" evidence="5">
    <location>
        <begin position="2437"/>
        <end position="2476"/>
    </location>
</feature>
<keyword evidence="8" id="KW-1185">Reference proteome</keyword>
<dbReference type="Proteomes" id="UP000419144">
    <property type="component" value="Unassembled WGS sequence"/>
</dbReference>
<feature type="compositionally biased region" description="Low complexity" evidence="5">
    <location>
        <begin position="330"/>
        <end position="351"/>
    </location>
</feature>
<feature type="region of interest" description="Disordered" evidence="5">
    <location>
        <begin position="1040"/>
        <end position="1063"/>
    </location>
</feature>
<feature type="compositionally biased region" description="Low complexity" evidence="5">
    <location>
        <begin position="2422"/>
        <end position="2431"/>
    </location>
</feature>
<evidence type="ECO:0000256" key="4">
    <source>
        <dbReference type="ARBA" id="ARBA00023212"/>
    </source>
</evidence>
<evidence type="ECO:0000313" key="7">
    <source>
        <dbReference type="EMBL" id="GET93297.1"/>
    </source>
</evidence>
<keyword evidence="2" id="KW-0963">Cytoplasm</keyword>
<evidence type="ECO:0000313" key="8">
    <source>
        <dbReference type="Proteomes" id="UP000419144"/>
    </source>
</evidence>
<feature type="region of interest" description="Disordered" evidence="5">
    <location>
        <begin position="2385"/>
        <end position="2503"/>
    </location>
</feature>
<feature type="compositionally biased region" description="Low complexity" evidence="5">
    <location>
        <begin position="1498"/>
        <end position="1507"/>
    </location>
</feature>
<dbReference type="EMBL" id="BLBS01000057">
    <property type="protein sequence ID" value="GET93297.1"/>
    <property type="molecule type" value="Genomic_DNA"/>
</dbReference>
<evidence type="ECO:0000259" key="6">
    <source>
        <dbReference type="Pfam" id="PF17681"/>
    </source>
</evidence>
<feature type="region of interest" description="Disordered" evidence="5">
    <location>
        <begin position="2225"/>
        <end position="2292"/>
    </location>
</feature>
<feature type="region of interest" description="Disordered" evidence="5">
    <location>
        <begin position="1202"/>
        <end position="1232"/>
    </location>
</feature>
<dbReference type="GO" id="GO:0007020">
    <property type="term" value="P:microtubule nucleation"/>
    <property type="evidence" value="ECO:0007669"/>
    <property type="project" value="InterPro"/>
</dbReference>
<feature type="region of interest" description="Disordered" evidence="5">
    <location>
        <begin position="318"/>
        <end position="369"/>
    </location>
</feature>
<dbReference type="Pfam" id="PF17681">
    <property type="entry name" value="GCP_N_terminal"/>
    <property type="match status" value="1"/>
</dbReference>
<dbReference type="PANTHER" id="PTHR19302:SF14">
    <property type="entry name" value="GAMMA-TUBULIN COMPLEX COMPONENT 3"/>
    <property type="match status" value="1"/>
</dbReference>
<evidence type="ECO:0000256" key="3">
    <source>
        <dbReference type="ARBA" id="ARBA00022701"/>
    </source>
</evidence>
<feature type="domain" description="Gamma tubulin complex component protein N-terminal" evidence="6">
    <location>
        <begin position="904"/>
        <end position="1023"/>
    </location>
</feature>
<feature type="compositionally biased region" description="Polar residues" evidence="5">
    <location>
        <begin position="1488"/>
        <end position="1497"/>
    </location>
</feature>
<dbReference type="GO" id="GO:0031122">
    <property type="term" value="P:cytoplasmic microtubule organization"/>
    <property type="evidence" value="ECO:0007669"/>
    <property type="project" value="TreeGrafter"/>
</dbReference>